<evidence type="ECO:0000313" key="2">
    <source>
        <dbReference type="Proteomes" id="UP000539265"/>
    </source>
</evidence>
<evidence type="ECO:0000313" key="1">
    <source>
        <dbReference type="EMBL" id="MBB3057057.1"/>
    </source>
</evidence>
<proteinExistence type="predicted"/>
<comment type="caution">
    <text evidence="1">The sequence shown here is derived from an EMBL/GenBank/DDBJ whole genome shotgun (WGS) entry which is preliminary data.</text>
</comment>
<dbReference type="Proteomes" id="UP000539265">
    <property type="component" value="Unassembled WGS sequence"/>
</dbReference>
<reference evidence="1" key="1">
    <citation type="submission" date="2020-08" db="EMBL/GenBank/DDBJ databases">
        <title>Genomic Encyclopedia of Type Strains, Phase III (KMG-III): the genomes of soil and plant-associated and newly described type strains.</title>
        <authorList>
            <person name="Whitman W."/>
        </authorList>
    </citation>
    <scope>NUCLEOTIDE SEQUENCE [LARGE SCALE GENOMIC DNA]</scope>
    <source>
        <strain evidence="1">CECT 8628</strain>
    </source>
</reference>
<protein>
    <submittedName>
        <fullName evidence="1">Uncharacterized protein</fullName>
    </submittedName>
</protein>
<name>A0A839SKR5_9SPHI</name>
<keyword evidence="2" id="KW-1185">Reference proteome</keyword>
<organism evidence="1 2">
    <name type="scientific">Mucilaginibacter gotjawali</name>
    <dbReference type="NCBI Taxonomy" id="1550579"/>
    <lineage>
        <taxon>Bacteria</taxon>
        <taxon>Pseudomonadati</taxon>
        <taxon>Bacteroidota</taxon>
        <taxon>Sphingobacteriia</taxon>
        <taxon>Sphingobacteriales</taxon>
        <taxon>Sphingobacteriaceae</taxon>
        <taxon>Mucilaginibacter</taxon>
    </lineage>
</organism>
<sequence>MEQDDIRVFNPLISGMMSNVLQERTNRQFFIVLL</sequence>
<gene>
    <name evidence="1" type="ORF">FHS11_003485</name>
</gene>
<dbReference type="EMBL" id="JACHWX010000011">
    <property type="protein sequence ID" value="MBB3057057.1"/>
    <property type="molecule type" value="Genomic_DNA"/>
</dbReference>
<accession>A0A839SKR5</accession>
<dbReference type="AlphaFoldDB" id="A0A839SKR5"/>